<evidence type="ECO:0000313" key="4">
    <source>
        <dbReference type="Proteomes" id="UP001607303"/>
    </source>
</evidence>
<gene>
    <name evidence="3" type="ORF">V1477_015835</name>
</gene>
<feature type="region of interest" description="Disordered" evidence="1">
    <location>
        <begin position="1"/>
        <end position="43"/>
    </location>
</feature>
<keyword evidence="2" id="KW-1133">Transmembrane helix</keyword>
<reference evidence="3 4" key="1">
    <citation type="journal article" date="2024" name="Ann. Entomol. Soc. Am.">
        <title>Genomic analyses of the southern and eastern yellowjacket wasps (Hymenoptera: Vespidae) reveal evolutionary signatures of social life.</title>
        <authorList>
            <person name="Catto M.A."/>
            <person name="Caine P.B."/>
            <person name="Orr S.E."/>
            <person name="Hunt B.G."/>
            <person name="Goodisman M.A.D."/>
        </authorList>
    </citation>
    <scope>NUCLEOTIDE SEQUENCE [LARGE SCALE GENOMIC DNA]</scope>
    <source>
        <strain evidence="3">232</strain>
        <tissue evidence="3">Head and thorax</tissue>
    </source>
</reference>
<feature type="transmembrane region" description="Helical" evidence="2">
    <location>
        <begin position="89"/>
        <end position="120"/>
    </location>
</feature>
<dbReference type="AlphaFoldDB" id="A0ABD2BBB5"/>
<keyword evidence="4" id="KW-1185">Reference proteome</keyword>
<evidence type="ECO:0000256" key="2">
    <source>
        <dbReference type="SAM" id="Phobius"/>
    </source>
</evidence>
<keyword evidence="2" id="KW-0812">Transmembrane</keyword>
<comment type="caution">
    <text evidence="3">The sequence shown here is derived from an EMBL/GenBank/DDBJ whole genome shotgun (WGS) entry which is preliminary data.</text>
</comment>
<proteinExistence type="predicted"/>
<evidence type="ECO:0000256" key="1">
    <source>
        <dbReference type="SAM" id="MobiDB-lite"/>
    </source>
</evidence>
<feature type="non-terminal residue" evidence="3">
    <location>
        <position position="1"/>
    </location>
</feature>
<sequence length="127" mass="14304">RGRKTERKGPSFNYRASPRGGHVGQSDVATSNVHTKRPGRSRSARTRLTAIDYCICIICDCVPRNFGKIQPCGRKHPTRVWCFPRIYTYIYVGISVVLVVLVVLIFVVFIVFVVFVVFVVSSAQRKG</sequence>
<organism evidence="3 4">
    <name type="scientific">Vespula maculifrons</name>
    <name type="common">Eastern yellow jacket</name>
    <name type="synonym">Wasp</name>
    <dbReference type="NCBI Taxonomy" id="7453"/>
    <lineage>
        <taxon>Eukaryota</taxon>
        <taxon>Metazoa</taxon>
        <taxon>Ecdysozoa</taxon>
        <taxon>Arthropoda</taxon>
        <taxon>Hexapoda</taxon>
        <taxon>Insecta</taxon>
        <taxon>Pterygota</taxon>
        <taxon>Neoptera</taxon>
        <taxon>Endopterygota</taxon>
        <taxon>Hymenoptera</taxon>
        <taxon>Apocrita</taxon>
        <taxon>Aculeata</taxon>
        <taxon>Vespoidea</taxon>
        <taxon>Vespidae</taxon>
        <taxon>Vespinae</taxon>
        <taxon>Vespula</taxon>
    </lineage>
</organism>
<keyword evidence="2" id="KW-0472">Membrane</keyword>
<name>A0ABD2BBB5_VESMC</name>
<dbReference type="Proteomes" id="UP001607303">
    <property type="component" value="Unassembled WGS sequence"/>
</dbReference>
<accession>A0ABD2BBB5</accession>
<feature type="non-terminal residue" evidence="3">
    <location>
        <position position="127"/>
    </location>
</feature>
<protein>
    <submittedName>
        <fullName evidence="3">Uncharacterized protein</fullName>
    </submittedName>
</protein>
<evidence type="ECO:0000313" key="3">
    <source>
        <dbReference type="EMBL" id="KAL2730024.1"/>
    </source>
</evidence>
<dbReference type="EMBL" id="JAYRBN010000091">
    <property type="protein sequence ID" value="KAL2730024.1"/>
    <property type="molecule type" value="Genomic_DNA"/>
</dbReference>
<feature type="compositionally biased region" description="Basic residues" evidence="1">
    <location>
        <begin position="34"/>
        <end position="43"/>
    </location>
</feature>